<proteinExistence type="predicted"/>
<reference evidence="2" key="1">
    <citation type="submission" date="2016-11" db="EMBL/GenBank/DDBJ databases">
        <authorList>
            <person name="Varghese N."/>
            <person name="Submissions S."/>
        </authorList>
    </citation>
    <scope>NUCLEOTIDE SEQUENCE [LARGE SCALE GENOMIC DNA]</scope>
    <source>
        <strain evidence="2">CECT 8089</strain>
    </source>
</reference>
<name>A0A1M7FSZ1_9GAMM</name>
<evidence type="ECO:0000313" key="1">
    <source>
        <dbReference type="EMBL" id="SHM07106.1"/>
    </source>
</evidence>
<dbReference type="OrthoDB" id="7026518at2"/>
<organism evidence="1 2">
    <name type="scientific">Phytopseudomonas punonensis</name>
    <dbReference type="NCBI Taxonomy" id="1220495"/>
    <lineage>
        <taxon>Bacteria</taxon>
        <taxon>Pseudomonadati</taxon>
        <taxon>Pseudomonadota</taxon>
        <taxon>Gammaproteobacteria</taxon>
        <taxon>Pseudomonadales</taxon>
        <taxon>Pseudomonadaceae</taxon>
        <taxon>Phytopseudomonas</taxon>
    </lineage>
</organism>
<evidence type="ECO:0000313" key="2">
    <source>
        <dbReference type="Proteomes" id="UP000184305"/>
    </source>
</evidence>
<accession>A0A1M7FSZ1</accession>
<sequence length="119" mass="13064">MKYIILMVVAFGGYYAYKNYAVENITVDSYQALLKEVETTEVTLEEVKVGSNMLADFFCNDAGFQKSGGSSVTACMNKLNNYREICESRIFDNAPALFTTKEQVKATAKSYAACTGSTG</sequence>
<dbReference type="RefSeq" id="WP_073265618.1">
    <property type="nucleotide sequence ID" value="NZ_FRBQ01000003.1"/>
</dbReference>
<gene>
    <name evidence="1" type="ORF">SAMN05216288_2968</name>
</gene>
<dbReference type="AlphaFoldDB" id="A0A1M7FSZ1"/>
<keyword evidence="2" id="KW-1185">Reference proteome</keyword>
<dbReference type="EMBL" id="FRBQ01000003">
    <property type="protein sequence ID" value="SHM07106.1"/>
    <property type="molecule type" value="Genomic_DNA"/>
</dbReference>
<protein>
    <submittedName>
        <fullName evidence="1">Uncharacterized protein</fullName>
    </submittedName>
</protein>
<dbReference type="Proteomes" id="UP000184305">
    <property type="component" value="Unassembled WGS sequence"/>
</dbReference>